<feature type="domain" description="GLUE N-terminal" evidence="13">
    <location>
        <begin position="1"/>
        <end position="201"/>
    </location>
</feature>
<evidence type="ECO:0000256" key="7">
    <source>
        <dbReference type="ARBA" id="ARBA00022927"/>
    </source>
</evidence>
<evidence type="ECO:0000256" key="11">
    <source>
        <dbReference type="SAM" id="MobiDB-lite"/>
    </source>
</evidence>
<proteinExistence type="inferred from homology"/>
<feature type="region of interest" description="Disordered" evidence="11">
    <location>
        <begin position="74"/>
        <end position="108"/>
    </location>
</feature>
<feature type="compositionally biased region" description="Low complexity" evidence="11">
    <location>
        <begin position="75"/>
        <end position="92"/>
    </location>
</feature>
<comment type="subcellular location">
    <subcellularLocation>
        <location evidence="10">Cytoplasm</location>
    </subcellularLocation>
    <subcellularLocation>
        <location evidence="10">Endosome</location>
    </subcellularLocation>
</comment>
<dbReference type="InterPro" id="IPR040608">
    <property type="entry name" value="Snf8/Vps36"/>
</dbReference>
<keyword evidence="8" id="KW-0175">Coiled coil</keyword>
<dbReference type="GO" id="GO:0043130">
    <property type="term" value="F:ubiquitin binding"/>
    <property type="evidence" value="ECO:0007669"/>
    <property type="project" value="UniProtKB-UniRule"/>
</dbReference>
<organism evidence="14 15">
    <name type="scientific">Paraglomus brasilianum</name>
    <dbReference type="NCBI Taxonomy" id="144538"/>
    <lineage>
        <taxon>Eukaryota</taxon>
        <taxon>Fungi</taxon>
        <taxon>Fungi incertae sedis</taxon>
        <taxon>Mucoromycota</taxon>
        <taxon>Glomeromycotina</taxon>
        <taxon>Glomeromycetes</taxon>
        <taxon>Paraglomerales</taxon>
        <taxon>Paraglomeraceae</taxon>
        <taxon>Paraglomus</taxon>
    </lineage>
</organism>
<dbReference type="Gene3D" id="6.10.140.260">
    <property type="match status" value="1"/>
</dbReference>
<dbReference type="InterPro" id="IPR036390">
    <property type="entry name" value="WH_DNA-bd_sf"/>
</dbReference>
<dbReference type="InterPro" id="IPR036388">
    <property type="entry name" value="WH-like_DNA-bd_sf"/>
</dbReference>
<evidence type="ECO:0000259" key="13">
    <source>
        <dbReference type="PROSITE" id="PS51495"/>
    </source>
</evidence>
<evidence type="ECO:0000256" key="10">
    <source>
        <dbReference type="RuleBase" id="RU367095"/>
    </source>
</evidence>
<dbReference type="GO" id="GO:0043328">
    <property type="term" value="P:protein transport to vacuole involved in ubiquitin-dependent protein catabolic process via the multivesicular body sorting pathway"/>
    <property type="evidence" value="ECO:0007669"/>
    <property type="project" value="UniProtKB-UniRule"/>
</dbReference>
<protein>
    <recommendedName>
        <fullName evidence="10">Vacuolar protein-sorting-associated protein 36</fullName>
    </recommendedName>
    <alternativeName>
        <fullName evidence="10">ESCRT-II complex subunit VPS36</fullName>
    </alternativeName>
</protein>
<dbReference type="InterPro" id="IPR037855">
    <property type="entry name" value="Vps36"/>
</dbReference>
<dbReference type="InterPro" id="IPR021648">
    <property type="entry name" value="GLUE_dom"/>
</dbReference>
<keyword evidence="7 10" id="KW-0653">Protein transport</keyword>
<dbReference type="InterPro" id="IPR011993">
    <property type="entry name" value="PH-like_dom_sf"/>
</dbReference>
<dbReference type="SUPFAM" id="SSF90209">
    <property type="entry name" value="Ran binding protein zinc finger-like"/>
    <property type="match status" value="1"/>
</dbReference>
<keyword evidence="4 10" id="KW-0967">Endosome</keyword>
<comment type="subunit">
    <text evidence="10">Component of the endosomal sorting complex required for transport II (ESCRT-II).</text>
</comment>
<dbReference type="InterPro" id="IPR036443">
    <property type="entry name" value="Znf_RanBP2_sf"/>
</dbReference>
<comment type="caution">
    <text evidence="14">The sequence shown here is derived from an EMBL/GenBank/DDBJ whole genome shotgun (WGS) entry which is preliminary data.</text>
</comment>
<comment type="function">
    <text evidence="10">Component of the ESCRT-II complex (endosomal sorting complex required for transport II), which is required for multivesicular body (MVB) formation and sorting of endosomal cargo proteins into MVBs.</text>
</comment>
<dbReference type="GO" id="GO:0000814">
    <property type="term" value="C:ESCRT II complex"/>
    <property type="evidence" value="ECO:0007669"/>
    <property type="project" value="UniProtKB-UniRule"/>
</dbReference>
<dbReference type="OrthoDB" id="271448at2759"/>
<evidence type="ECO:0000259" key="12">
    <source>
        <dbReference type="PROSITE" id="PS50199"/>
    </source>
</evidence>
<dbReference type="SMART" id="SM00547">
    <property type="entry name" value="ZnF_RBZ"/>
    <property type="match status" value="2"/>
</dbReference>
<dbReference type="EMBL" id="CAJVPI010000190">
    <property type="protein sequence ID" value="CAG8497742.1"/>
    <property type="molecule type" value="Genomic_DNA"/>
</dbReference>
<feature type="domain" description="RanBP2-type" evidence="12">
    <location>
        <begin position="44"/>
        <end position="73"/>
    </location>
</feature>
<sequence>MQTGFLKSSPKIILRFTDYNSPFLGPSPTVPTATTASPSSSLQQPQTWICFSCSYSNFASTPKCELCGVKRPDALTSSSSTSLSQTQISPTPILGEHSPTASLGEVTSSPTLQPVVTSEGISCPRCTFSNHPSMVWCELCGMELGTFKIDGMELSDDGNVEKTERAQHVKLAFRNGGSASFNNKLKSAMTDREWEKITEPISVNPQTDFDPVRGGISGIMKNVAQNQEEQKETLDQAFKDLDALMAKASDMVKLAQSIKMKLNKDSSESEVSADDDSTFSTYLLELGMSNPVTKKDSGSIYHQELARQLAEFLSALLHKHKGMMVLTDVYCLFNRARGVALISPDDLYKACSLFERLDLPMRLHQLASGLLVVQAADHNDDVIAKRVLEYIRQKGSLTAIELAAIENASIALVSEQLQMTVSKGLICIDETVEGVRFYENIIINYQWDQQALQ</sequence>
<dbReference type="GO" id="GO:0031902">
    <property type="term" value="C:late endosome membrane"/>
    <property type="evidence" value="ECO:0007669"/>
    <property type="project" value="UniProtKB-UniRule"/>
</dbReference>
<gene>
    <name evidence="14" type="ORF">PBRASI_LOCUS2443</name>
</gene>
<dbReference type="GO" id="GO:0032266">
    <property type="term" value="F:phosphatidylinositol-3-phosphate binding"/>
    <property type="evidence" value="ECO:0007669"/>
    <property type="project" value="UniProtKB-UniRule"/>
</dbReference>
<keyword evidence="6" id="KW-0862">Zinc</keyword>
<dbReference type="AlphaFoldDB" id="A0A9N8ZJI6"/>
<evidence type="ECO:0000313" key="14">
    <source>
        <dbReference type="EMBL" id="CAG8497742.1"/>
    </source>
</evidence>
<dbReference type="SUPFAM" id="SSF46785">
    <property type="entry name" value="Winged helix' DNA-binding domain"/>
    <property type="match status" value="1"/>
</dbReference>
<dbReference type="Gene3D" id="2.30.30.380">
    <property type="entry name" value="Zn-finger domain of Sec23/24"/>
    <property type="match status" value="1"/>
</dbReference>
<dbReference type="InterPro" id="IPR001876">
    <property type="entry name" value="Znf_RanBP2"/>
</dbReference>
<dbReference type="Pfam" id="PF04157">
    <property type="entry name" value="EAP30"/>
    <property type="match status" value="1"/>
</dbReference>
<keyword evidence="3" id="KW-0479">Metal-binding</keyword>
<keyword evidence="2 10" id="KW-0813">Transport</keyword>
<evidence type="ECO:0000256" key="8">
    <source>
        <dbReference type="ARBA" id="ARBA00023054"/>
    </source>
</evidence>
<evidence type="ECO:0000256" key="4">
    <source>
        <dbReference type="ARBA" id="ARBA00022753"/>
    </source>
</evidence>
<dbReference type="Gene3D" id="1.10.10.10">
    <property type="entry name" value="Winged helix-like DNA-binding domain superfamily/Winged helix DNA-binding domain"/>
    <property type="match status" value="2"/>
</dbReference>
<evidence type="ECO:0000256" key="6">
    <source>
        <dbReference type="ARBA" id="ARBA00022833"/>
    </source>
</evidence>
<dbReference type="Gene3D" id="2.30.29.30">
    <property type="entry name" value="Pleckstrin-homology domain (PH domain)/Phosphotyrosine-binding domain (PTB)"/>
    <property type="match status" value="1"/>
</dbReference>
<reference evidence="14" key="1">
    <citation type="submission" date="2021-06" db="EMBL/GenBank/DDBJ databases">
        <authorList>
            <person name="Kallberg Y."/>
            <person name="Tangrot J."/>
            <person name="Rosling A."/>
        </authorList>
    </citation>
    <scope>NUCLEOTIDE SEQUENCE</scope>
    <source>
        <strain evidence="14">BR232B</strain>
    </source>
</reference>
<comment type="similarity">
    <text evidence="1 10">Belongs to the VPS36 family.</text>
</comment>
<evidence type="ECO:0000256" key="1">
    <source>
        <dbReference type="ARBA" id="ARBA00009697"/>
    </source>
</evidence>
<dbReference type="GO" id="GO:0008270">
    <property type="term" value="F:zinc ion binding"/>
    <property type="evidence" value="ECO:0007669"/>
    <property type="project" value="UniProtKB-KW"/>
</dbReference>
<evidence type="ECO:0000256" key="3">
    <source>
        <dbReference type="ARBA" id="ARBA00022723"/>
    </source>
</evidence>
<dbReference type="Proteomes" id="UP000789739">
    <property type="component" value="Unassembled WGS sequence"/>
</dbReference>
<evidence type="ECO:0000313" key="15">
    <source>
        <dbReference type="Proteomes" id="UP000789739"/>
    </source>
</evidence>
<evidence type="ECO:0000256" key="9">
    <source>
        <dbReference type="PROSITE-ProRule" id="PRU00322"/>
    </source>
</evidence>
<accession>A0A9N8ZJI6</accession>
<keyword evidence="10" id="KW-0963">Cytoplasm</keyword>
<dbReference type="PROSITE" id="PS51495">
    <property type="entry name" value="GLUE"/>
    <property type="match status" value="1"/>
</dbReference>
<dbReference type="PANTHER" id="PTHR13128">
    <property type="entry name" value="VACUOLAR PROTEIN-SORTING-ASSOCIATED PROTEIN 36"/>
    <property type="match status" value="1"/>
</dbReference>
<evidence type="ECO:0000256" key="2">
    <source>
        <dbReference type="ARBA" id="ARBA00022448"/>
    </source>
</evidence>
<dbReference type="FunFam" id="1.10.10.10:FF:000165">
    <property type="entry name" value="Vacuolar protein sorting protein (Vps36)"/>
    <property type="match status" value="1"/>
</dbReference>
<feature type="compositionally biased region" description="Polar residues" evidence="11">
    <location>
        <begin position="99"/>
        <end position="108"/>
    </location>
</feature>
<dbReference type="PROSITE" id="PS50199">
    <property type="entry name" value="ZF_RANBP2_2"/>
    <property type="match status" value="1"/>
</dbReference>
<name>A0A9N8ZJI6_9GLOM</name>
<dbReference type="PANTHER" id="PTHR13128:SF12">
    <property type="entry name" value="VACUOLAR PROTEIN-SORTING-ASSOCIATED PROTEIN 36"/>
    <property type="match status" value="1"/>
</dbReference>
<keyword evidence="5 9" id="KW-0863">Zinc-finger</keyword>
<dbReference type="PROSITE" id="PS01358">
    <property type="entry name" value="ZF_RANBP2_1"/>
    <property type="match status" value="1"/>
</dbReference>
<keyword evidence="15" id="KW-1185">Reference proteome</keyword>
<dbReference type="SUPFAM" id="SSF50729">
    <property type="entry name" value="PH domain-like"/>
    <property type="match status" value="1"/>
</dbReference>
<evidence type="ECO:0000256" key="5">
    <source>
        <dbReference type="ARBA" id="ARBA00022771"/>
    </source>
</evidence>